<organism evidence="6">
    <name type="scientific">Davidia involucrata</name>
    <name type="common">Dove tree</name>
    <dbReference type="NCBI Taxonomy" id="16924"/>
    <lineage>
        <taxon>Eukaryota</taxon>
        <taxon>Viridiplantae</taxon>
        <taxon>Streptophyta</taxon>
        <taxon>Embryophyta</taxon>
        <taxon>Tracheophyta</taxon>
        <taxon>Spermatophyta</taxon>
        <taxon>Magnoliopsida</taxon>
        <taxon>eudicotyledons</taxon>
        <taxon>Gunneridae</taxon>
        <taxon>Pentapetalae</taxon>
        <taxon>asterids</taxon>
        <taxon>Cornales</taxon>
        <taxon>Nyssaceae</taxon>
        <taxon>Davidia</taxon>
    </lineage>
</organism>
<evidence type="ECO:0000256" key="2">
    <source>
        <dbReference type="ARBA" id="ARBA00022603"/>
    </source>
</evidence>
<dbReference type="SUPFAM" id="SSF53335">
    <property type="entry name" value="S-adenosyl-L-methionine-dependent methyltransferases"/>
    <property type="match status" value="1"/>
</dbReference>
<dbReference type="PANTHER" id="PTHR31009">
    <property type="entry name" value="S-ADENOSYL-L-METHIONINE:CARBOXYL METHYLTRANSFERASE FAMILY PROTEIN"/>
    <property type="match status" value="1"/>
</dbReference>
<dbReference type="EMBL" id="GHES01026802">
    <property type="protein sequence ID" value="MPA57361.1"/>
    <property type="molecule type" value="Transcribed_RNA"/>
</dbReference>
<dbReference type="Gene3D" id="1.10.1200.270">
    <property type="entry name" value="Methyltransferase, alpha-helical capping domain"/>
    <property type="match status" value="1"/>
</dbReference>
<evidence type="ECO:0000313" key="6">
    <source>
        <dbReference type="EMBL" id="MPA57361.1"/>
    </source>
</evidence>
<protein>
    <submittedName>
        <fullName evidence="6">Putative salicylic acid carboxyl methltransferase</fullName>
        <ecNumber evidence="6">2.1.1.141</ecNumber>
    </submittedName>
</protein>
<dbReference type="AlphaFoldDB" id="A0A5B7APP7"/>
<evidence type="ECO:0000256" key="5">
    <source>
        <dbReference type="ARBA" id="ARBA00022842"/>
    </source>
</evidence>
<keyword evidence="3 6" id="KW-0808">Transferase</keyword>
<dbReference type="InterPro" id="IPR042086">
    <property type="entry name" value="MeTrfase_capping"/>
</dbReference>
<keyword evidence="5" id="KW-0460">Magnesium</keyword>
<dbReference type="GO" id="GO:0032259">
    <property type="term" value="P:methylation"/>
    <property type="evidence" value="ECO:0007669"/>
    <property type="project" value="UniProtKB-KW"/>
</dbReference>
<reference evidence="6" key="1">
    <citation type="submission" date="2019-08" db="EMBL/GenBank/DDBJ databases">
        <title>Reference gene set and small RNA set construction with multiple tissues from Davidia involucrata Baill.</title>
        <authorList>
            <person name="Yang H."/>
            <person name="Zhou C."/>
            <person name="Li G."/>
            <person name="Wang J."/>
            <person name="Gao P."/>
            <person name="Wang M."/>
            <person name="Wang R."/>
            <person name="Zhao Y."/>
        </authorList>
    </citation>
    <scope>NUCLEOTIDE SEQUENCE</scope>
    <source>
        <tissue evidence="6">Mixed with DoveR01_LX</tissue>
    </source>
</reference>
<gene>
    <name evidence="6" type="ORF">Din_026802</name>
</gene>
<dbReference type="InterPro" id="IPR029063">
    <property type="entry name" value="SAM-dependent_MTases_sf"/>
</dbReference>
<comment type="similarity">
    <text evidence="1">Belongs to the methyltransferase superfamily. Type-7 methyltransferase family.</text>
</comment>
<evidence type="ECO:0000256" key="4">
    <source>
        <dbReference type="ARBA" id="ARBA00022723"/>
    </source>
</evidence>
<dbReference type="GO" id="GO:0030795">
    <property type="term" value="F:methyl jasmonate methylesterase activity"/>
    <property type="evidence" value="ECO:0007669"/>
    <property type="project" value="UniProtKB-EC"/>
</dbReference>
<proteinExistence type="inferred from homology"/>
<keyword evidence="4" id="KW-0479">Metal-binding</keyword>
<accession>A0A5B7APP7</accession>
<evidence type="ECO:0000256" key="1">
    <source>
        <dbReference type="ARBA" id="ARBA00007967"/>
    </source>
</evidence>
<evidence type="ECO:0000256" key="3">
    <source>
        <dbReference type="ARBA" id="ARBA00022679"/>
    </source>
</evidence>
<sequence length="366" mass="41299">MVIKNVLHMNAGNGETSYANNSILQKTMILKALPLLENTLKDMYNDNFPKCFEVADLGCSSGQNTLLVISEIINTIHGLCQQNNRQAPEFRVSLNDLPGNDFNTIFKSLPTFYEKLKMEKGDKQLGPCFISGVPGSFYGRLFPSKSLHLVHSSTSLHWLSQVPESLKHNKGNIYMTKTSPPDVFEAYLKQFQRDFSTFLSLRSEEIIPAGRMVLTFLGRSIADPTSKDCHFLSELLEKSLLDMVAEGLIEAADIDSFNVPWYTPYKDEVKAIIQKEGSFNLDKLEVFEVNWDASDNDDDKHFVFDKYRSGKNVASCVRAVTEPMLASHFGDTIIDNLFARYAKHAAVHLSMEKTKSFNIIISLTRK</sequence>
<dbReference type="Pfam" id="PF03492">
    <property type="entry name" value="Methyltransf_7"/>
    <property type="match status" value="1"/>
</dbReference>
<dbReference type="Gene3D" id="3.40.50.150">
    <property type="entry name" value="Vaccinia Virus protein VP39"/>
    <property type="match status" value="1"/>
</dbReference>
<name>A0A5B7APP7_DAVIN</name>
<dbReference type="GO" id="GO:0046872">
    <property type="term" value="F:metal ion binding"/>
    <property type="evidence" value="ECO:0007669"/>
    <property type="project" value="UniProtKB-KW"/>
</dbReference>
<dbReference type="EC" id="2.1.1.141" evidence="6"/>
<keyword evidence="2 6" id="KW-0489">Methyltransferase</keyword>
<dbReference type="InterPro" id="IPR005299">
    <property type="entry name" value="MeTrfase_7"/>
</dbReference>